<feature type="compositionally biased region" description="Low complexity" evidence="3">
    <location>
        <begin position="113"/>
        <end position="125"/>
    </location>
</feature>
<dbReference type="InterPro" id="IPR036864">
    <property type="entry name" value="Zn2-C6_fun-type_DNA-bd_sf"/>
</dbReference>
<dbReference type="AlphaFoldDB" id="J5JX11"/>
<dbReference type="InParanoid" id="J5JX11"/>
<dbReference type="GO" id="GO:0000981">
    <property type="term" value="F:DNA-binding transcription factor activity, RNA polymerase II-specific"/>
    <property type="evidence" value="ECO:0007669"/>
    <property type="project" value="InterPro"/>
</dbReference>
<dbReference type="OrthoDB" id="6730379at2759"/>
<dbReference type="PANTHER" id="PTHR37534:SF20">
    <property type="entry name" value="PRO1A C6 ZINK-FINGER PROTEIN"/>
    <property type="match status" value="1"/>
</dbReference>
<dbReference type="GO" id="GO:0008270">
    <property type="term" value="F:zinc ion binding"/>
    <property type="evidence" value="ECO:0007669"/>
    <property type="project" value="InterPro"/>
</dbReference>
<comment type="subcellular location">
    <subcellularLocation>
        <location evidence="1">Nucleus</location>
    </subcellularLocation>
</comment>
<organism evidence="5 6">
    <name type="scientific">Beauveria bassiana (strain ARSEF 2860)</name>
    <name type="common">White muscardine disease fungus</name>
    <name type="synonym">Tritirachium shiotae</name>
    <dbReference type="NCBI Taxonomy" id="655819"/>
    <lineage>
        <taxon>Eukaryota</taxon>
        <taxon>Fungi</taxon>
        <taxon>Dikarya</taxon>
        <taxon>Ascomycota</taxon>
        <taxon>Pezizomycotina</taxon>
        <taxon>Sordariomycetes</taxon>
        <taxon>Hypocreomycetidae</taxon>
        <taxon>Hypocreales</taxon>
        <taxon>Cordycipitaceae</taxon>
        <taxon>Beauveria</taxon>
    </lineage>
</organism>
<dbReference type="Proteomes" id="UP000002762">
    <property type="component" value="Unassembled WGS sequence"/>
</dbReference>
<evidence type="ECO:0000256" key="1">
    <source>
        <dbReference type="ARBA" id="ARBA00004123"/>
    </source>
</evidence>
<reference evidence="5 6" key="1">
    <citation type="journal article" date="2012" name="Sci. Rep.">
        <title>Genomic perspectives on the evolution of fungal entomopathogenicity in Beauveria bassiana.</title>
        <authorList>
            <person name="Xiao G."/>
            <person name="Ying S.H."/>
            <person name="Zheng P."/>
            <person name="Wang Z.L."/>
            <person name="Zhang S."/>
            <person name="Xie X.Q."/>
            <person name="Shang Y."/>
            <person name="St Leger R.J."/>
            <person name="Zhao G.P."/>
            <person name="Wang C."/>
            <person name="Feng M.G."/>
        </authorList>
    </citation>
    <scope>NUCLEOTIDE SEQUENCE [LARGE SCALE GENOMIC DNA]</scope>
    <source>
        <strain evidence="5 6">ARSEF 2860</strain>
    </source>
</reference>
<evidence type="ECO:0000313" key="5">
    <source>
        <dbReference type="EMBL" id="EJP66831.1"/>
    </source>
</evidence>
<feature type="compositionally biased region" description="Low complexity" evidence="3">
    <location>
        <begin position="42"/>
        <end position="52"/>
    </location>
</feature>
<evidence type="ECO:0000256" key="3">
    <source>
        <dbReference type="SAM" id="MobiDB-lite"/>
    </source>
</evidence>
<dbReference type="Pfam" id="PF11951">
    <property type="entry name" value="Fungal_trans_2"/>
    <property type="match status" value="1"/>
</dbReference>
<feature type="region of interest" description="Disordered" evidence="3">
    <location>
        <begin position="29"/>
        <end position="52"/>
    </location>
</feature>
<name>J5JX11_BEAB2</name>
<dbReference type="CDD" id="cd00067">
    <property type="entry name" value="GAL4"/>
    <property type="match status" value="1"/>
</dbReference>
<dbReference type="PANTHER" id="PTHR37534">
    <property type="entry name" value="TRANSCRIPTIONAL ACTIVATOR PROTEIN UGA3"/>
    <property type="match status" value="1"/>
</dbReference>
<keyword evidence="2" id="KW-0539">Nucleus</keyword>
<dbReference type="SUPFAM" id="SSF57701">
    <property type="entry name" value="Zn2/Cys6 DNA-binding domain"/>
    <property type="match status" value="1"/>
</dbReference>
<evidence type="ECO:0000313" key="6">
    <source>
        <dbReference type="Proteomes" id="UP000002762"/>
    </source>
</evidence>
<sequence>MSNANLSALHSRFRRKVTVASLAGRCCEFDNGSRSRRGPKPRQAARQTQTQRILRPLVPRFPSYDQEDAQPASIEVEDEPSWATREMQAADEPLNLIVDDDSEGEIGHDGNDDCGSSTDGSSTPDPLQWKSGLECIFFEDDSIADVRIVFQAWTFENAATDRRDTLSSIQRDDAPLPDPGRVQFADSIAREARNCIRISNDATTQVNTIKSTCILVDYSASKAHGRQAWADIEGEDALNAAERYLAAAQLTHCLGHPRLYPPCLRPEGKSKPDAKCANLERGSLDLVNLLEILVRVYQLQSVPVKEQKPPPWAPHSKYRALQNELEEHLLHYPDTFRLFARSRPRDLKEPDIDELISSLMWHCCVVVLNRPFLPILARTSEEGRIDQIAKKVYFPGAPHLFVKEKVYRCEASADAIFNISRNIVRANVFHSYATLVGFACTQGALVSINRIHWSSKPHEPTSAGNLRMTLTVLEALKTFYTPAEDWINTLTQAHDASMQPALTSDDLDLAFRGYFSRFSDIREPTFVPLDPREKDTPRGAIGTPESVQSQERCLERNSKNSDLPNTTTSDRNLDWLKDYAGHLSGDIEPDSDSDNFDADSHTMAAPKQVLDAMIPESGSVESSEHMGAAILTAMSSSMCSPAAQLRQSQPEQLQLEHARGLVQMDMDDGISAPFVHMPSFSEVMGLGLNMAMFPGLDLVVGGPDMSPDVFNHDTQVVAYFVSMLRTGVLILPGNEQSRPPDYYLTICPPSLDLSLGTAPSPLSNAPNYQPETGWITHMTATMERNLTPSERQNDEGACWTCFDNGRQCDGRLPRCLACTQNGVRCSGYGVRLRWPLDVLGPKKKVMRRKSRSASYQDSSANIDAALPGVISALGLPGEESYYMRHYFQNVARIALAIDYDANGYRSLLPMAMQEPALLNAAIAVAASHYSRWQHTADTVSRKYHRAASKALRDRFIAGNNIHRQDILATMLLLVSFEVFSGSSRWKEHYNAIRGWIRSRGDCSDLDPFLKTWVCLLDTQSSLNLGQPAMPELVSWLDVPANSEEQGDCVDALFGCSSKLVKLMWAASRLCTSSGHGQITKEELCARAESLQEQIKATAILPDSNPSLNISCHQLGEPLTAIGMEQEELRRRIVATAEIFRHASHIYVYRVVHSPEVALTEDLQESLNTAQDLLTMVPDALGPGANLGWCLVVLGAEMDQAHERDYVESRLDGLHLLGLDNTKNGQKILEEVWAHRDLVRKGQASPESWQDAMQRIGQSQILV</sequence>
<dbReference type="RefSeq" id="XP_008597443.1">
    <property type="nucleotide sequence ID" value="XM_008599221.1"/>
</dbReference>
<dbReference type="InterPro" id="IPR001138">
    <property type="entry name" value="Zn2Cys6_DnaBD"/>
</dbReference>
<evidence type="ECO:0000256" key="2">
    <source>
        <dbReference type="ARBA" id="ARBA00023242"/>
    </source>
</evidence>
<dbReference type="EMBL" id="JH725158">
    <property type="protein sequence ID" value="EJP66831.1"/>
    <property type="molecule type" value="Genomic_DNA"/>
</dbReference>
<accession>J5JX11</accession>
<evidence type="ECO:0000259" key="4">
    <source>
        <dbReference type="Pfam" id="PF00172"/>
    </source>
</evidence>
<proteinExistence type="predicted"/>
<feature type="compositionally biased region" description="Polar residues" evidence="3">
    <location>
        <begin position="560"/>
        <end position="569"/>
    </location>
</feature>
<dbReference type="Pfam" id="PF00172">
    <property type="entry name" value="Zn_clus"/>
    <property type="match status" value="1"/>
</dbReference>
<feature type="region of interest" description="Disordered" evidence="3">
    <location>
        <begin position="526"/>
        <end position="569"/>
    </location>
</feature>
<dbReference type="CDD" id="cd12148">
    <property type="entry name" value="fungal_TF_MHR"/>
    <property type="match status" value="2"/>
</dbReference>
<dbReference type="STRING" id="655819.J5JX11"/>
<dbReference type="HOGENOM" id="CLU_264723_0_0_1"/>
<feature type="region of interest" description="Disordered" evidence="3">
    <location>
        <begin position="100"/>
        <end position="125"/>
    </location>
</feature>
<feature type="domain" description="Zn(2)-C6 fungal-type" evidence="4">
    <location>
        <begin position="797"/>
        <end position="834"/>
    </location>
</feature>
<protein>
    <submittedName>
        <fullName evidence="5">C6 transcription factor</fullName>
    </submittedName>
</protein>
<gene>
    <name evidence="5" type="ORF">BBA_04124</name>
</gene>
<dbReference type="InterPro" id="IPR021858">
    <property type="entry name" value="Fun_TF"/>
</dbReference>
<dbReference type="GO" id="GO:0005634">
    <property type="term" value="C:nucleus"/>
    <property type="evidence" value="ECO:0007669"/>
    <property type="project" value="UniProtKB-SubCell"/>
</dbReference>
<keyword evidence="6" id="KW-1185">Reference proteome</keyword>
<dbReference type="GeneID" id="19887136"/>